<dbReference type="InterPro" id="IPR003991">
    <property type="entry name" value="Pertactin_virulence_factor"/>
</dbReference>
<dbReference type="Gene3D" id="2.40.128.130">
    <property type="entry name" value="Autotransporter beta-domain"/>
    <property type="match status" value="1"/>
</dbReference>
<dbReference type="Pfam" id="PF03797">
    <property type="entry name" value="Autotransporter"/>
    <property type="match status" value="1"/>
</dbReference>
<organism evidence="5 6">
    <name type="scientific">Pragia fontium DSM 5563 = ATCC 49100</name>
    <dbReference type="NCBI Taxonomy" id="1122977"/>
    <lineage>
        <taxon>Bacteria</taxon>
        <taxon>Pseudomonadati</taxon>
        <taxon>Pseudomonadota</taxon>
        <taxon>Gammaproteobacteria</taxon>
        <taxon>Enterobacterales</taxon>
        <taxon>Budviciaceae</taxon>
        <taxon>Pragia</taxon>
    </lineage>
</organism>
<dbReference type="RefSeq" id="WP_074822428.1">
    <property type="nucleotide sequence ID" value="NZ_FOLW01000004.1"/>
</dbReference>
<feature type="domain" description="Autotransporter" evidence="4">
    <location>
        <begin position="481"/>
        <end position="749"/>
    </location>
</feature>
<dbReference type="SUPFAM" id="SSF51126">
    <property type="entry name" value="Pectin lyase-like"/>
    <property type="match status" value="1"/>
</dbReference>
<dbReference type="PRINTS" id="PR01484">
    <property type="entry name" value="PRTACTNFAMLY"/>
</dbReference>
<dbReference type="EMBL" id="FOLW01000004">
    <property type="protein sequence ID" value="SFC82081.1"/>
    <property type="molecule type" value="Genomic_DNA"/>
</dbReference>
<evidence type="ECO:0000313" key="5">
    <source>
        <dbReference type="EMBL" id="SFC82081.1"/>
    </source>
</evidence>
<dbReference type="AlphaFoldDB" id="A0AAJ4WAN4"/>
<comment type="caution">
    <text evidence="5">The sequence shown here is derived from an EMBL/GenBank/DDBJ whole genome shotgun (WGS) entry which is preliminary data.</text>
</comment>
<dbReference type="PANTHER" id="PTHR35037:SF7">
    <property type="entry name" value="AUTOTRANSPORTER"/>
    <property type="match status" value="1"/>
</dbReference>
<accession>A0AAJ4WAN4</accession>
<protein>
    <submittedName>
        <fullName evidence="5">Outer membrane autotransporter barrel domain-containing protein</fullName>
    </submittedName>
</protein>
<dbReference type="SMART" id="SM00869">
    <property type="entry name" value="Autotransporter"/>
    <property type="match status" value="1"/>
</dbReference>
<evidence type="ECO:0000256" key="2">
    <source>
        <dbReference type="SAM" id="MobiDB-lite"/>
    </source>
</evidence>
<gene>
    <name evidence="5" type="ORF">SAMN02745723_104218</name>
</gene>
<dbReference type="InterPro" id="IPR004899">
    <property type="entry name" value="Pertactin_central"/>
</dbReference>
<reference evidence="5 6" key="1">
    <citation type="submission" date="2016-10" db="EMBL/GenBank/DDBJ databases">
        <authorList>
            <person name="Varghese N."/>
            <person name="Submissions S."/>
        </authorList>
    </citation>
    <scope>NUCLEOTIDE SEQUENCE [LARGE SCALE GENOMIC DNA]</scope>
    <source>
        <strain evidence="5 6">DSM 5563</strain>
    </source>
</reference>
<dbReference type="PANTHER" id="PTHR35037">
    <property type="entry name" value="C-TERMINAL REGION OF AIDA-LIKE PROTEIN"/>
    <property type="match status" value="1"/>
</dbReference>
<feature type="transmembrane region" description="Helical" evidence="3">
    <location>
        <begin position="21"/>
        <end position="45"/>
    </location>
</feature>
<dbReference type="InterPro" id="IPR036709">
    <property type="entry name" value="Autotransporte_beta_dom_sf"/>
</dbReference>
<feature type="compositionally biased region" description="Basic and acidic residues" evidence="2">
    <location>
        <begin position="424"/>
        <end position="442"/>
    </location>
</feature>
<dbReference type="Proteomes" id="UP000226420">
    <property type="component" value="Unassembled WGS sequence"/>
</dbReference>
<dbReference type="PROSITE" id="PS51208">
    <property type="entry name" value="AUTOTRANSPORTER"/>
    <property type="match status" value="1"/>
</dbReference>
<dbReference type="InterPro" id="IPR006315">
    <property type="entry name" value="OM_autotransptr_brl_dom"/>
</dbReference>
<evidence type="ECO:0000256" key="1">
    <source>
        <dbReference type="ARBA" id="ARBA00022729"/>
    </source>
</evidence>
<dbReference type="Pfam" id="PF03212">
    <property type="entry name" value="Pertactin"/>
    <property type="match status" value="1"/>
</dbReference>
<evidence type="ECO:0000313" key="6">
    <source>
        <dbReference type="Proteomes" id="UP000226420"/>
    </source>
</evidence>
<feature type="region of interest" description="Disordered" evidence="2">
    <location>
        <begin position="414"/>
        <end position="450"/>
    </location>
</feature>
<evidence type="ECO:0000259" key="4">
    <source>
        <dbReference type="PROSITE" id="PS51208"/>
    </source>
</evidence>
<keyword evidence="3" id="KW-1133">Transmembrane helix</keyword>
<proteinExistence type="predicted"/>
<dbReference type="InterPro" id="IPR012332">
    <property type="entry name" value="Autotransporter_pectin_lyase_C"/>
</dbReference>
<keyword evidence="1" id="KW-0732">Signal</keyword>
<keyword evidence="3" id="KW-0472">Membrane</keyword>
<dbReference type="SUPFAM" id="SSF103515">
    <property type="entry name" value="Autotransporter"/>
    <property type="match status" value="1"/>
</dbReference>
<keyword evidence="3" id="KW-0812">Transmembrane</keyword>
<sequence length="749" mass="81211">MNEKLSKKNETRLNKHSSFAGYMFIAAVTAPFSTANAIEVIGIAATQDDSTNMQQSIDNRTWSMPSGVVGHDLILNNGHRMSISADGYDENDTWIRGQLHNTKISAGSSVSLDGADAYNTEVMSATLNISSLSDGRNKKWYIAGTATDTTVSGTDAQQGILDVDYAGYANNSIINENGWMKLSFNQGWDEARGTISGLGLKAAQADNTTINHGAILSVYRGGIIKDTVVNSGGIAYLNEGASSIGSFDVYGDGFVRLSSARRYNNIGATFNAANAEHIGLHDVNSQLQLIRGQDTPGDGRYINIGQLLNNGAVTFKNADNVTGYLQANIKELSGHGVFNMRVGGMKGDFLNITDTVNGKFIVNVADTGDELNSDSEGYYLIHGEGSANDSFTLANGAVDLGAYQYYLNQDTTNPDDWVLSTSKPKPDPEPNKKPESNEKPDPKPPISGNTYGVIALANTVPNVWDAELTTLRTRMGDIHTRNSNDGGAWGKIINSRYKINNFVAYKQDTTGVVLGGDKSIQQDAANILVGSMMSYSRSDIDYNRGGDGHVDSYALGLYGTYLWDNGYYIDGVLKANRFSLKNNVKTVQGSRATGKDTLYGIGASIEGGRHIKLNQYFIEPYTQLSVFQAQSSDYTLSNNLKAKAEGAKSLKAELGTTLGASFESQSKTVFKPYARFAVSHEFADKNKVTINQTEDFRNDNSGTVMKYGVGVSINFNNQWSAFTELNYAKANDGHMEMPLSEQIGVQYQF</sequence>
<dbReference type="InterPro" id="IPR051551">
    <property type="entry name" value="Autotransporter_adhesion"/>
</dbReference>
<dbReference type="InterPro" id="IPR005546">
    <property type="entry name" value="Autotransporte_beta"/>
</dbReference>
<dbReference type="Gene3D" id="2.160.20.20">
    <property type="match status" value="1"/>
</dbReference>
<dbReference type="NCBIfam" id="TIGR01414">
    <property type="entry name" value="autotrans_barl"/>
    <property type="match status" value="1"/>
</dbReference>
<dbReference type="InterPro" id="IPR011050">
    <property type="entry name" value="Pectin_lyase_fold/virulence"/>
</dbReference>
<name>A0AAJ4WAN4_9GAMM</name>
<evidence type="ECO:0000256" key="3">
    <source>
        <dbReference type="SAM" id="Phobius"/>
    </source>
</evidence>
<dbReference type="GO" id="GO:0019867">
    <property type="term" value="C:outer membrane"/>
    <property type="evidence" value="ECO:0007669"/>
    <property type="project" value="InterPro"/>
</dbReference>